<protein>
    <submittedName>
        <fullName evidence="2">Uncharacterized protein</fullName>
    </submittedName>
</protein>
<reference evidence="3" key="1">
    <citation type="submission" date="2018-02" db="EMBL/GenBank/DDBJ databases">
        <authorList>
            <person name="Hausmann B."/>
        </authorList>
    </citation>
    <scope>NUCLEOTIDE SEQUENCE [LARGE SCALE GENOMIC DNA]</scope>
    <source>
        <strain evidence="3">Peat soil MAG SbA5</strain>
    </source>
</reference>
<gene>
    <name evidence="2" type="ORF">SBA5_1030007</name>
</gene>
<proteinExistence type="predicted"/>
<feature type="region of interest" description="Disordered" evidence="1">
    <location>
        <begin position="73"/>
        <end position="92"/>
    </location>
</feature>
<evidence type="ECO:0000313" key="2">
    <source>
        <dbReference type="EMBL" id="SPE17561.1"/>
    </source>
</evidence>
<organism evidence="2 3">
    <name type="scientific">Candidatus Sulfuritelmatomonas gaucii</name>
    <dbReference type="NCBI Taxonomy" id="2043161"/>
    <lineage>
        <taxon>Bacteria</taxon>
        <taxon>Pseudomonadati</taxon>
        <taxon>Acidobacteriota</taxon>
        <taxon>Terriglobia</taxon>
        <taxon>Terriglobales</taxon>
        <taxon>Acidobacteriaceae</taxon>
        <taxon>Candidatus Sulfuritelmatomonas</taxon>
    </lineage>
</organism>
<dbReference type="AlphaFoldDB" id="A0A2N9L2X8"/>
<dbReference type="EMBL" id="OKRB01000006">
    <property type="protein sequence ID" value="SPE17561.1"/>
    <property type="molecule type" value="Genomic_DNA"/>
</dbReference>
<accession>A0A2N9L2X8</accession>
<name>A0A2N9L2X8_9BACT</name>
<evidence type="ECO:0000313" key="3">
    <source>
        <dbReference type="Proteomes" id="UP000239735"/>
    </source>
</evidence>
<sequence length="755" mass="82917">MLSNFSASGVSPFMLPLRKVIMAHRLSPFSIEFFLAVFLVALTAPQLDAPTVQANDGTGLDKVTWSGTIRIDSQHHNNQSSSSSSSTDTSTVKTTAVSEYQVEGLPHDASLGWFSRDVRVQVRSHEVLTSESVDKEGYFDRNSQTIYDGSGTTTADVHLILRGEGGTGKDTCWLETGPIGQGDNGEPGTKAIDYPGAEHDWGWERAHSVDETRHYDVTRNVSETIQPLDVRMEIPCATDARSLVGTKETENSNGWVERVTYDLRQEGEAQTEVELVPPDGYEQWMPQGDKDEKTIGNDIDVGIVAHAKGDPSLKPPKKVLKYTITLEDTSQEKGVDCNWPDPDRATTDYDMKIDPDNGWIKVPDDKGQSAETKQEGLTEFRVTINSYDWGGYAKLKVVAELEGGQSVVAHVRGHSDQVFLAIPQDDNNNHIADWWEHFFDLKNTDPSADDDDFPQGDGDKGDSIALYDEYRGFHIGGKHDRLSPELKDLFIVDQDGLGAGVYPQTTMVQVHLLKTTEWSYKEGARNVVLVTGNSHYIDVYALYLKNDVLENGVVGDTVGGPSVPRDIERVKISTSTIRRGYQANVVDDEIASTIAHELGHGTNVKHHGDAPPDYSTGDVRCKLPDGSFRNFLCNEWPRDAKKRAVGPGVLADECYVVAARGGAYSGNDQCFMRYDSANYYENPNGNCQWQNGGKTVHGYPYGEDPPGMTMCRSGKGTGVNDPSNPNNKAGDASPSRGDCIHKFCMKNSAHSAPVP</sequence>
<feature type="region of interest" description="Disordered" evidence="1">
    <location>
        <begin position="710"/>
        <end position="734"/>
    </location>
</feature>
<dbReference type="Proteomes" id="UP000239735">
    <property type="component" value="Unassembled WGS sequence"/>
</dbReference>
<feature type="compositionally biased region" description="Low complexity" evidence="1">
    <location>
        <begin position="76"/>
        <end position="90"/>
    </location>
</feature>
<evidence type="ECO:0000256" key="1">
    <source>
        <dbReference type="SAM" id="MobiDB-lite"/>
    </source>
</evidence>